<dbReference type="InterPro" id="IPR008226">
    <property type="entry name" value="Mini3_fam"/>
</dbReference>
<protein>
    <recommendedName>
        <fullName evidence="6">Mini-ribonuclease 3</fullName>
        <shortName evidence="6">Mini-3</shortName>
        <shortName evidence="6">Mini-RNase 3</shortName>
        <ecNumber evidence="6">3.1.26.-</ecNumber>
    </recommendedName>
    <alternativeName>
        <fullName evidence="6">Mini-RNase III</fullName>
        <shortName evidence="6">Mini-III</shortName>
    </alternativeName>
</protein>
<dbReference type="GO" id="GO:0006364">
    <property type="term" value="P:rRNA processing"/>
    <property type="evidence" value="ECO:0007669"/>
    <property type="project" value="UniProtKB-UniRule"/>
</dbReference>
<comment type="similarity">
    <text evidence="6">Belongs to the MrnC RNase family.</text>
</comment>
<proteinExistence type="inferred from homology"/>
<dbReference type="GO" id="GO:0005737">
    <property type="term" value="C:cytoplasm"/>
    <property type="evidence" value="ECO:0007669"/>
    <property type="project" value="UniProtKB-SubCell"/>
</dbReference>
<dbReference type="Gene3D" id="1.10.1520.10">
    <property type="entry name" value="Ribonuclease III domain"/>
    <property type="match status" value="1"/>
</dbReference>
<keyword evidence="5 6" id="KW-0378">Hydrolase</keyword>
<comment type="caution">
    <text evidence="8">The sequence shown here is derived from an EMBL/GenBank/DDBJ whole genome shotgun (WGS) entry which is preliminary data.</text>
</comment>
<keyword evidence="9" id="KW-1185">Reference proteome</keyword>
<feature type="domain" description="RNase III" evidence="7">
    <location>
        <begin position="11"/>
        <end position="106"/>
    </location>
</feature>
<keyword evidence="6" id="KW-0963">Cytoplasm</keyword>
<evidence type="ECO:0000256" key="3">
    <source>
        <dbReference type="ARBA" id="ARBA00022722"/>
    </source>
</evidence>
<keyword evidence="6" id="KW-0460">Magnesium</keyword>
<evidence type="ECO:0000256" key="2">
    <source>
        <dbReference type="ARBA" id="ARBA00022552"/>
    </source>
</evidence>
<dbReference type="AlphaFoldDB" id="A0A4Z0R0U8"/>
<keyword evidence="4 6" id="KW-0255">Endonuclease</keyword>
<comment type="subcellular location">
    <subcellularLocation>
        <location evidence="6">Cytoplasm</location>
    </subcellularLocation>
</comment>
<dbReference type="Proteomes" id="UP000298460">
    <property type="component" value="Unassembled WGS sequence"/>
</dbReference>
<dbReference type="RefSeq" id="WP_135551017.1">
    <property type="nucleotide sequence ID" value="NZ_SPQQ01000010.1"/>
</dbReference>
<comment type="function">
    <text evidence="6">Involved in correct processing of both the 5' and 3' ends of 23S rRNA precursor. Processes 30S rRNA precursor transcript even in absence of ribonuclease 3 (Rnc); Rnc processes 30S rRNA into smaller rRNA precursors.</text>
</comment>
<name>A0A4Z0R0U8_9FIRM</name>
<sequence length="149" mass="16895">MQNWQEMNALTLAYLGDAVYELWARTHMLELGHEKVKELHKQAVGYVRASTQALILRALLPDLNEVEQQVVMRGRNAKGGHPKNVDVVTYRHATAFESLVGYWHLNQLNDRLQWAFDQVDGIIEGESISTEAVYEIPLPLGEVGVSRLD</sequence>
<dbReference type="EMBL" id="SPQQ01000010">
    <property type="protein sequence ID" value="TGE35975.1"/>
    <property type="molecule type" value="Genomic_DNA"/>
</dbReference>
<feature type="active site" evidence="6">
    <location>
        <position position="17"/>
    </location>
</feature>
<dbReference type="InterPro" id="IPR000999">
    <property type="entry name" value="RNase_III_dom"/>
</dbReference>
<dbReference type="Pfam" id="PF00636">
    <property type="entry name" value="Ribonuclease_3"/>
    <property type="match status" value="1"/>
</dbReference>
<gene>
    <name evidence="6" type="primary">mrnC</name>
    <name evidence="8" type="ORF">E4K67_22960</name>
</gene>
<dbReference type="GO" id="GO:0019843">
    <property type="term" value="F:rRNA binding"/>
    <property type="evidence" value="ECO:0007669"/>
    <property type="project" value="UniProtKB-UniRule"/>
</dbReference>
<dbReference type="PANTHER" id="PTHR34276:SF1">
    <property type="entry name" value="MINI-RIBONUCLEASE 3"/>
    <property type="match status" value="1"/>
</dbReference>
<dbReference type="HAMAP" id="MF_01468">
    <property type="entry name" value="RNase_Mini_III"/>
    <property type="match status" value="1"/>
</dbReference>
<dbReference type="PANTHER" id="PTHR34276">
    <property type="entry name" value="MINI-RIBONUCLEASE 3"/>
    <property type="match status" value="1"/>
</dbReference>
<evidence type="ECO:0000256" key="1">
    <source>
        <dbReference type="ARBA" id="ARBA00022517"/>
    </source>
</evidence>
<dbReference type="SUPFAM" id="SSF69065">
    <property type="entry name" value="RNase III domain-like"/>
    <property type="match status" value="1"/>
</dbReference>
<keyword evidence="6" id="KW-0699">rRNA-binding</keyword>
<evidence type="ECO:0000313" key="8">
    <source>
        <dbReference type="EMBL" id="TGE35975.1"/>
    </source>
</evidence>
<keyword evidence="6" id="KW-0694">RNA-binding</keyword>
<keyword evidence="1 6" id="KW-0690">Ribosome biogenesis</keyword>
<reference evidence="8 9" key="1">
    <citation type="submission" date="2019-03" db="EMBL/GenBank/DDBJ databases">
        <title>Draft Genome Sequence of Desulfosporosinus fructosivorans Strain 63.6F, Isolated from Marine Sediment in the Baltic Sea.</title>
        <authorList>
            <person name="Hausmann B."/>
            <person name="Vandieken V."/>
            <person name="Pjevac P."/>
            <person name="Schreck K."/>
            <person name="Herbold C.W."/>
            <person name="Loy A."/>
        </authorList>
    </citation>
    <scope>NUCLEOTIDE SEQUENCE [LARGE SCALE GENOMIC DNA]</scope>
    <source>
        <strain evidence="8 9">63.6F</strain>
    </source>
</reference>
<dbReference type="OrthoDB" id="46571at2"/>
<comment type="subunit">
    <text evidence="6">Homodimer.</text>
</comment>
<comment type="cofactor">
    <cofactor evidence="6">
        <name>Mg(2+)</name>
        <dbReference type="ChEBI" id="CHEBI:18420"/>
    </cofactor>
</comment>
<evidence type="ECO:0000256" key="6">
    <source>
        <dbReference type="HAMAP-Rule" id="MF_01468"/>
    </source>
</evidence>
<dbReference type="InterPro" id="IPR036389">
    <property type="entry name" value="RNase_III_sf"/>
</dbReference>
<evidence type="ECO:0000259" key="7">
    <source>
        <dbReference type="Pfam" id="PF00636"/>
    </source>
</evidence>
<evidence type="ECO:0000256" key="5">
    <source>
        <dbReference type="ARBA" id="ARBA00022801"/>
    </source>
</evidence>
<accession>A0A4Z0R0U8</accession>
<evidence type="ECO:0000256" key="4">
    <source>
        <dbReference type="ARBA" id="ARBA00022759"/>
    </source>
</evidence>
<organism evidence="8 9">
    <name type="scientific">Desulfosporosinus fructosivorans</name>
    <dbReference type="NCBI Taxonomy" id="2018669"/>
    <lineage>
        <taxon>Bacteria</taxon>
        <taxon>Bacillati</taxon>
        <taxon>Bacillota</taxon>
        <taxon>Clostridia</taxon>
        <taxon>Eubacteriales</taxon>
        <taxon>Desulfitobacteriaceae</taxon>
        <taxon>Desulfosporosinus</taxon>
    </lineage>
</organism>
<keyword evidence="2 6" id="KW-0698">rRNA processing</keyword>
<keyword evidence="3 6" id="KW-0540">Nuclease</keyword>
<dbReference type="EC" id="3.1.26.-" evidence="6"/>
<evidence type="ECO:0000313" key="9">
    <source>
        <dbReference type="Proteomes" id="UP000298460"/>
    </source>
</evidence>
<dbReference type="GO" id="GO:0004525">
    <property type="term" value="F:ribonuclease III activity"/>
    <property type="evidence" value="ECO:0007669"/>
    <property type="project" value="InterPro"/>
</dbReference>